<sequence>PTPPPPPTAASPPPPPLDLAAKLFAHARTGATSVLHTYLAAGIPPNLTNHAGDTLLMLAAYHGHADTVRMLLSHHADPNATNARGQSPLAGAVFKGYRDVVSVLVEGGADPEAGQPCARDAAVMFGRREIWEILGVEEGRWVPGLVKGGKADVGEGGGCPV</sequence>
<evidence type="ECO:0000256" key="1">
    <source>
        <dbReference type="ARBA" id="ARBA00022737"/>
    </source>
</evidence>
<keyword evidence="5" id="KW-1185">Reference proteome</keyword>
<dbReference type="PROSITE" id="PS50297">
    <property type="entry name" value="ANK_REP_REGION"/>
    <property type="match status" value="2"/>
</dbReference>
<dbReference type="InterPro" id="IPR036770">
    <property type="entry name" value="Ankyrin_rpt-contain_sf"/>
</dbReference>
<feature type="repeat" description="ANK" evidence="3">
    <location>
        <begin position="84"/>
        <end position="116"/>
    </location>
</feature>
<reference evidence="4" key="1">
    <citation type="journal article" date="2020" name="Stud. Mycol.">
        <title>101 Dothideomycetes genomes: a test case for predicting lifestyles and emergence of pathogens.</title>
        <authorList>
            <person name="Haridas S."/>
            <person name="Albert R."/>
            <person name="Binder M."/>
            <person name="Bloem J."/>
            <person name="Labutti K."/>
            <person name="Salamov A."/>
            <person name="Andreopoulos B."/>
            <person name="Baker S."/>
            <person name="Barry K."/>
            <person name="Bills G."/>
            <person name="Bluhm B."/>
            <person name="Cannon C."/>
            <person name="Castanera R."/>
            <person name="Culley D."/>
            <person name="Daum C."/>
            <person name="Ezra D."/>
            <person name="Gonzalez J."/>
            <person name="Henrissat B."/>
            <person name="Kuo A."/>
            <person name="Liang C."/>
            <person name="Lipzen A."/>
            <person name="Lutzoni F."/>
            <person name="Magnuson J."/>
            <person name="Mondo S."/>
            <person name="Nolan M."/>
            <person name="Ohm R."/>
            <person name="Pangilinan J."/>
            <person name="Park H.-J."/>
            <person name="Ramirez L."/>
            <person name="Alfaro M."/>
            <person name="Sun H."/>
            <person name="Tritt A."/>
            <person name="Yoshinaga Y."/>
            <person name="Zwiers L.-H."/>
            <person name="Turgeon B."/>
            <person name="Goodwin S."/>
            <person name="Spatafora J."/>
            <person name="Crous P."/>
            <person name="Grigoriev I."/>
        </authorList>
    </citation>
    <scope>NUCLEOTIDE SEQUENCE</scope>
    <source>
        <strain evidence="4">CBS 121167</strain>
    </source>
</reference>
<dbReference type="PANTHER" id="PTHR24171">
    <property type="entry name" value="ANKYRIN REPEAT DOMAIN-CONTAINING PROTEIN 39-RELATED"/>
    <property type="match status" value="1"/>
</dbReference>
<dbReference type="PROSITE" id="PS50088">
    <property type="entry name" value="ANK_REPEAT"/>
    <property type="match status" value="2"/>
</dbReference>
<proteinExistence type="predicted"/>
<dbReference type="InterPro" id="IPR002110">
    <property type="entry name" value="Ankyrin_rpt"/>
</dbReference>
<dbReference type="SMART" id="SM00248">
    <property type="entry name" value="ANK"/>
    <property type="match status" value="2"/>
</dbReference>
<dbReference type="Proteomes" id="UP000799438">
    <property type="component" value="Unassembled WGS sequence"/>
</dbReference>
<dbReference type="Pfam" id="PF12796">
    <property type="entry name" value="Ank_2"/>
    <property type="match status" value="1"/>
</dbReference>
<dbReference type="EMBL" id="ML995492">
    <property type="protein sequence ID" value="KAF2139744.1"/>
    <property type="molecule type" value="Genomic_DNA"/>
</dbReference>
<name>A0A6A6B947_9PEZI</name>
<evidence type="ECO:0000256" key="2">
    <source>
        <dbReference type="ARBA" id="ARBA00023043"/>
    </source>
</evidence>
<accession>A0A6A6B947</accession>
<keyword evidence="1" id="KW-0677">Repeat</keyword>
<feature type="non-terminal residue" evidence="4">
    <location>
        <position position="1"/>
    </location>
</feature>
<keyword evidence="2 3" id="KW-0040">ANK repeat</keyword>
<dbReference type="AlphaFoldDB" id="A0A6A6B947"/>
<dbReference type="SUPFAM" id="SSF48403">
    <property type="entry name" value="Ankyrin repeat"/>
    <property type="match status" value="1"/>
</dbReference>
<dbReference type="RefSeq" id="XP_033395457.1">
    <property type="nucleotide sequence ID" value="XM_033537212.1"/>
</dbReference>
<dbReference type="OrthoDB" id="366390at2759"/>
<dbReference type="GeneID" id="54294708"/>
<protein>
    <submittedName>
        <fullName evidence="4">Uncharacterized protein</fullName>
    </submittedName>
</protein>
<evidence type="ECO:0000313" key="4">
    <source>
        <dbReference type="EMBL" id="KAF2139744.1"/>
    </source>
</evidence>
<gene>
    <name evidence="4" type="ORF">K452DRAFT_232192</name>
</gene>
<dbReference type="Gene3D" id="1.25.40.20">
    <property type="entry name" value="Ankyrin repeat-containing domain"/>
    <property type="match status" value="1"/>
</dbReference>
<dbReference type="PANTHER" id="PTHR24171:SF9">
    <property type="entry name" value="ANKYRIN REPEAT DOMAIN-CONTAINING PROTEIN 39"/>
    <property type="match status" value="1"/>
</dbReference>
<feature type="repeat" description="ANK" evidence="3">
    <location>
        <begin position="51"/>
        <end position="83"/>
    </location>
</feature>
<evidence type="ECO:0000313" key="5">
    <source>
        <dbReference type="Proteomes" id="UP000799438"/>
    </source>
</evidence>
<evidence type="ECO:0000256" key="3">
    <source>
        <dbReference type="PROSITE-ProRule" id="PRU00023"/>
    </source>
</evidence>
<organism evidence="4 5">
    <name type="scientific">Aplosporella prunicola CBS 121167</name>
    <dbReference type="NCBI Taxonomy" id="1176127"/>
    <lineage>
        <taxon>Eukaryota</taxon>
        <taxon>Fungi</taxon>
        <taxon>Dikarya</taxon>
        <taxon>Ascomycota</taxon>
        <taxon>Pezizomycotina</taxon>
        <taxon>Dothideomycetes</taxon>
        <taxon>Dothideomycetes incertae sedis</taxon>
        <taxon>Botryosphaeriales</taxon>
        <taxon>Aplosporellaceae</taxon>
        <taxon>Aplosporella</taxon>
    </lineage>
</organism>